<dbReference type="GO" id="GO:0003755">
    <property type="term" value="F:peptidyl-prolyl cis-trans isomerase activity"/>
    <property type="evidence" value="ECO:0007669"/>
    <property type="project" value="UniProtKB-KW"/>
</dbReference>
<dbReference type="Pfam" id="PF13624">
    <property type="entry name" value="SurA_N_3"/>
    <property type="match status" value="1"/>
</dbReference>
<evidence type="ECO:0000256" key="3">
    <source>
        <dbReference type="ARBA" id="ARBA00022729"/>
    </source>
</evidence>
<evidence type="ECO:0000256" key="1">
    <source>
        <dbReference type="ARBA" id="ARBA00000971"/>
    </source>
</evidence>
<organism evidence="8 9">
    <name type="scientific">Acetivibrio mesophilus</name>
    <dbReference type="NCBI Taxonomy" id="2487273"/>
    <lineage>
        <taxon>Bacteria</taxon>
        <taxon>Bacillati</taxon>
        <taxon>Bacillota</taxon>
        <taxon>Clostridia</taxon>
        <taxon>Eubacteriales</taxon>
        <taxon>Oscillospiraceae</taxon>
        <taxon>Acetivibrio</taxon>
    </lineage>
</organism>
<comment type="catalytic activity">
    <reaction evidence="1">
        <text>[protein]-peptidylproline (omega=180) = [protein]-peptidylproline (omega=0)</text>
        <dbReference type="Rhea" id="RHEA:16237"/>
        <dbReference type="Rhea" id="RHEA-COMP:10747"/>
        <dbReference type="Rhea" id="RHEA-COMP:10748"/>
        <dbReference type="ChEBI" id="CHEBI:83833"/>
        <dbReference type="ChEBI" id="CHEBI:83834"/>
        <dbReference type="EC" id="5.2.1.8"/>
    </reaction>
</comment>
<dbReference type="SUPFAM" id="SSF54534">
    <property type="entry name" value="FKBP-like"/>
    <property type="match status" value="1"/>
</dbReference>
<dbReference type="InterPro" id="IPR050245">
    <property type="entry name" value="PrsA_foldase"/>
</dbReference>
<sequence length="411" mass="46409">MKKSKSIILVVSIVVLLIAGLSAATYFLLKSRFGEQGKIGGSGGSTQLTEEQANKVIAEVNGEKILYKEFYSIYSQQAAYYGITDENSQDAETKEILKTIKSDILTQLIQQKIATQKAKEAGYVVTDEKKDEAAKKFDEMIEGIAEQMKLMEGTEGGGKDYMKEAQDYINEQLEAMGLTKDEYLKEYAEYSLVTEYMEDLTKDIVVNDDDIKAYYDEQLKFQKDNPEEASYANIQLIEPSNSKVKHVLISLPEEEQQEYQKLASEGKQEEADAYLNEKLEVIKPKAEEVLNKAKSGEDFDALVKEYGEDPGMESEEYKDGYTVTKNSGFIAPFEEASLALGQGEISDLVAGPYGYHIIKVYEKNAEKAYTLEEKKSEIKEILQSEKKTTFMNEKMGEWEKASNIVRHEDLL</sequence>
<name>A0A4Q0I766_9FIRM</name>
<dbReference type="AlphaFoldDB" id="A0A4Q0I766"/>
<evidence type="ECO:0000259" key="7">
    <source>
        <dbReference type="PROSITE" id="PS50198"/>
    </source>
</evidence>
<dbReference type="Gene3D" id="1.10.8.1040">
    <property type="match status" value="1"/>
</dbReference>
<evidence type="ECO:0000256" key="2">
    <source>
        <dbReference type="ARBA" id="ARBA00013194"/>
    </source>
</evidence>
<dbReference type="EMBL" id="RLII01000002">
    <property type="protein sequence ID" value="RXE60200.1"/>
    <property type="molecule type" value="Genomic_DNA"/>
</dbReference>
<accession>A0A4Q0I766</accession>
<dbReference type="InterPro" id="IPR027304">
    <property type="entry name" value="Trigger_fact/SurA_dom_sf"/>
</dbReference>
<dbReference type="PANTHER" id="PTHR47245:SF1">
    <property type="entry name" value="FOLDASE PROTEIN PRSA"/>
    <property type="match status" value="1"/>
</dbReference>
<dbReference type="Gene3D" id="3.10.50.40">
    <property type="match status" value="1"/>
</dbReference>
<keyword evidence="9" id="KW-1185">Reference proteome</keyword>
<dbReference type="Proteomes" id="UP000289166">
    <property type="component" value="Unassembled WGS sequence"/>
</dbReference>
<evidence type="ECO:0000256" key="6">
    <source>
        <dbReference type="PROSITE-ProRule" id="PRU00278"/>
    </source>
</evidence>
<dbReference type="EC" id="5.2.1.8" evidence="2"/>
<evidence type="ECO:0000313" key="9">
    <source>
        <dbReference type="Proteomes" id="UP000289166"/>
    </source>
</evidence>
<proteinExistence type="predicted"/>
<reference evidence="9" key="1">
    <citation type="submission" date="2018-11" db="EMBL/GenBank/DDBJ databases">
        <title>Genome sequencing of a novel mesophilic and cellulolytic organism within the genus Hungateiclostridium.</title>
        <authorList>
            <person name="Rettenmaier R."/>
            <person name="Liebl W."/>
            <person name="Zverlov V."/>
        </authorList>
    </citation>
    <scope>NUCLEOTIDE SEQUENCE [LARGE SCALE GENOMIC DNA]</scope>
    <source>
        <strain evidence="9">N2K1</strain>
    </source>
</reference>
<dbReference type="Pfam" id="PF13616">
    <property type="entry name" value="Rotamase_3"/>
    <property type="match status" value="1"/>
</dbReference>
<keyword evidence="3" id="KW-0732">Signal</keyword>
<evidence type="ECO:0000256" key="4">
    <source>
        <dbReference type="ARBA" id="ARBA00023110"/>
    </source>
</evidence>
<dbReference type="RefSeq" id="WP_069193936.1">
    <property type="nucleotide sequence ID" value="NZ_RLII01000002.1"/>
</dbReference>
<dbReference type="InterPro" id="IPR000297">
    <property type="entry name" value="PPIase_PpiC"/>
</dbReference>
<keyword evidence="5 6" id="KW-0413">Isomerase</keyword>
<gene>
    <name evidence="8" type="ORF">EFD62_02950</name>
</gene>
<dbReference type="PANTHER" id="PTHR47245">
    <property type="entry name" value="PEPTIDYLPROLYL ISOMERASE"/>
    <property type="match status" value="1"/>
</dbReference>
<dbReference type="SUPFAM" id="SSF109998">
    <property type="entry name" value="Triger factor/SurA peptide-binding domain-like"/>
    <property type="match status" value="1"/>
</dbReference>
<dbReference type="OrthoDB" id="14196at2"/>
<evidence type="ECO:0000313" key="8">
    <source>
        <dbReference type="EMBL" id="RXE60200.1"/>
    </source>
</evidence>
<evidence type="ECO:0000256" key="5">
    <source>
        <dbReference type="ARBA" id="ARBA00023235"/>
    </source>
</evidence>
<protein>
    <recommendedName>
        <fullName evidence="2">peptidylprolyl isomerase</fullName>
        <ecNumber evidence="2">5.2.1.8</ecNumber>
    </recommendedName>
</protein>
<comment type="caution">
    <text evidence="8">The sequence shown here is derived from an EMBL/GenBank/DDBJ whole genome shotgun (WGS) entry which is preliminary data.</text>
</comment>
<dbReference type="PROSITE" id="PS50198">
    <property type="entry name" value="PPIC_PPIASE_2"/>
    <property type="match status" value="1"/>
</dbReference>
<keyword evidence="4 6" id="KW-0697">Rotamase</keyword>
<feature type="domain" description="PpiC" evidence="7">
    <location>
        <begin position="239"/>
        <end position="362"/>
    </location>
</feature>
<dbReference type="InterPro" id="IPR046357">
    <property type="entry name" value="PPIase_dom_sf"/>
</dbReference>